<sequence length="92" mass="10773">KFVSFLAFVIITTYVNGNDGEETGARLLISKHVLNKYLAEDMDSVVKACTIIRFYYLFKKLKPRWFSDFYSYNLLYSTRYTMLVALLLSVFS</sequence>
<dbReference type="AlphaFoldDB" id="A0A6L2PSC1"/>
<keyword evidence="1" id="KW-0472">Membrane</keyword>
<feature type="transmembrane region" description="Helical" evidence="1">
    <location>
        <begin position="70"/>
        <end position="91"/>
    </location>
</feature>
<organism evidence="3 4">
    <name type="scientific">Coptotermes formosanus</name>
    <name type="common">Formosan subterranean termite</name>
    <dbReference type="NCBI Taxonomy" id="36987"/>
    <lineage>
        <taxon>Eukaryota</taxon>
        <taxon>Metazoa</taxon>
        <taxon>Ecdysozoa</taxon>
        <taxon>Arthropoda</taxon>
        <taxon>Hexapoda</taxon>
        <taxon>Insecta</taxon>
        <taxon>Pterygota</taxon>
        <taxon>Neoptera</taxon>
        <taxon>Polyneoptera</taxon>
        <taxon>Dictyoptera</taxon>
        <taxon>Blattodea</taxon>
        <taxon>Blattoidea</taxon>
        <taxon>Termitoidae</taxon>
        <taxon>Rhinotermitidae</taxon>
        <taxon>Coptotermes</taxon>
    </lineage>
</organism>
<proteinExistence type="predicted"/>
<dbReference type="Proteomes" id="UP000502823">
    <property type="component" value="Unassembled WGS sequence"/>
</dbReference>
<dbReference type="EMBL" id="BLKM01011812">
    <property type="protein sequence ID" value="GFG34540.1"/>
    <property type="molecule type" value="Genomic_DNA"/>
</dbReference>
<reference evidence="4" key="1">
    <citation type="submission" date="2020-01" db="EMBL/GenBank/DDBJ databases">
        <title>Draft genome sequence of the Termite Coptotermes fromosanus.</title>
        <authorList>
            <person name="Itakura S."/>
            <person name="Yosikawa Y."/>
            <person name="Umezawa K."/>
        </authorList>
    </citation>
    <scope>NUCLEOTIDE SEQUENCE [LARGE SCALE GENOMIC DNA]</scope>
</reference>
<feature type="non-terminal residue" evidence="3">
    <location>
        <position position="1"/>
    </location>
</feature>
<accession>A0A6L2PSC1</accession>
<evidence type="ECO:0008006" key="5">
    <source>
        <dbReference type="Google" id="ProtNLM"/>
    </source>
</evidence>
<dbReference type="OrthoDB" id="5860827at2759"/>
<keyword evidence="1" id="KW-0812">Transmembrane</keyword>
<keyword evidence="1" id="KW-1133">Transmembrane helix</keyword>
<protein>
    <recommendedName>
        <fullName evidence="5">Ion transport domain-containing protein</fullName>
    </recommendedName>
</protein>
<keyword evidence="2" id="KW-0732">Signal</keyword>
<evidence type="ECO:0000313" key="4">
    <source>
        <dbReference type="Proteomes" id="UP000502823"/>
    </source>
</evidence>
<feature type="chain" id="PRO_5026848869" description="Ion transport domain-containing protein" evidence="2">
    <location>
        <begin position="18"/>
        <end position="92"/>
    </location>
</feature>
<dbReference type="InParanoid" id="A0A6L2PSC1"/>
<name>A0A6L2PSC1_COPFO</name>
<evidence type="ECO:0000313" key="3">
    <source>
        <dbReference type="EMBL" id="GFG34540.1"/>
    </source>
</evidence>
<evidence type="ECO:0000256" key="1">
    <source>
        <dbReference type="SAM" id="Phobius"/>
    </source>
</evidence>
<gene>
    <name evidence="3" type="ORF">Cfor_12304</name>
</gene>
<keyword evidence="4" id="KW-1185">Reference proteome</keyword>
<comment type="caution">
    <text evidence="3">The sequence shown here is derived from an EMBL/GenBank/DDBJ whole genome shotgun (WGS) entry which is preliminary data.</text>
</comment>
<feature type="signal peptide" evidence="2">
    <location>
        <begin position="1"/>
        <end position="17"/>
    </location>
</feature>
<evidence type="ECO:0000256" key="2">
    <source>
        <dbReference type="SAM" id="SignalP"/>
    </source>
</evidence>